<feature type="region of interest" description="Disordered" evidence="1">
    <location>
        <begin position="531"/>
        <end position="564"/>
    </location>
</feature>
<feature type="compositionally biased region" description="Low complexity" evidence="1">
    <location>
        <begin position="496"/>
        <end position="512"/>
    </location>
</feature>
<dbReference type="AlphaFoldDB" id="B6K769"/>
<feature type="compositionally biased region" description="Low complexity" evidence="1">
    <location>
        <begin position="362"/>
        <end position="375"/>
    </location>
</feature>
<dbReference type="JaponicusDB" id="SJAG_04575">
    <property type="gene designation" value="meu6"/>
</dbReference>
<organism evidence="3 5">
    <name type="scientific">Schizosaccharomyces japonicus (strain yFS275 / FY16936)</name>
    <name type="common">Fission yeast</name>
    <dbReference type="NCBI Taxonomy" id="402676"/>
    <lineage>
        <taxon>Eukaryota</taxon>
        <taxon>Fungi</taxon>
        <taxon>Dikarya</taxon>
        <taxon>Ascomycota</taxon>
        <taxon>Taphrinomycotina</taxon>
        <taxon>Schizosaccharomycetes</taxon>
        <taxon>Schizosaccharomycetales</taxon>
        <taxon>Schizosaccharomycetaceae</taxon>
        <taxon>Schizosaccharomyces</taxon>
    </lineage>
</organism>
<dbReference type="CDD" id="cd00821">
    <property type="entry name" value="PH"/>
    <property type="match status" value="1"/>
</dbReference>
<feature type="region of interest" description="Disordered" evidence="1">
    <location>
        <begin position="124"/>
        <end position="151"/>
    </location>
</feature>
<feature type="compositionally biased region" description="Low complexity" evidence="1">
    <location>
        <begin position="590"/>
        <end position="602"/>
    </location>
</feature>
<dbReference type="SMART" id="SM00233">
    <property type="entry name" value="PH"/>
    <property type="match status" value="1"/>
</dbReference>
<evidence type="ECO:0000313" key="5">
    <source>
        <dbReference type="Proteomes" id="UP000001744"/>
    </source>
</evidence>
<dbReference type="RefSeq" id="XP_002175666.1">
    <property type="nucleotide sequence ID" value="XM_002175630.2"/>
</dbReference>
<feature type="domain" description="PH" evidence="2">
    <location>
        <begin position="74"/>
        <end position="237"/>
    </location>
</feature>
<keyword evidence="5" id="KW-1185">Reference proteome</keyword>
<dbReference type="EMBL" id="KE651168">
    <property type="protein sequence ID" value="EEB09373.1"/>
    <property type="molecule type" value="Genomic_DNA"/>
</dbReference>
<dbReference type="Proteomes" id="UP000001744">
    <property type="component" value="Unassembled WGS sequence"/>
</dbReference>
<feature type="region of interest" description="Disordered" evidence="1">
    <location>
        <begin position="320"/>
        <end position="516"/>
    </location>
</feature>
<dbReference type="PANTHER" id="PTHR42073:SF1">
    <property type="entry name" value="MEIOTIC EXPRESSION UP-REGULATED PROTEIN 6"/>
    <property type="match status" value="1"/>
</dbReference>
<dbReference type="OrthoDB" id="5403910at2759"/>
<dbReference type="GeneID" id="7051929"/>
<dbReference type="PROSITE" id="PS50003">
    <property type="entry name" value="PH_DOMAIN"/>
    <property type="match status" value="1"/>
</dbReference>
<feature type="region of interest" description="Disordered" evidence="1">
    <location>
        <begin position="590"/>
        <end position="634"/>
    </location>
</feature>
<reference evidence="3 5" key="1">
    <citation type="journal article" date="2011" name="Science">
        <title>Comparative functional genomics of the fission yeasts.</title>
        <authorList>
            <person name="Rhind N."/>
            <person name="Chen Z."/>
            <person name="Yassour M."/>
            <person name="Thompson D.A."/>
            <person name="Haas B.J."/>
            <person name="Habib N."/>
            <person name="Wapinski I."/>
            <person name="Roy S."/>
            <person name="Lin M.F."/>
            <person name="Heiman D.I."/>
            <person name="Young S.K."/>
            <person name="Furuya K."/>
            <person name="Guo Y."/>
            <person name="Pidoux A."/>
            <person name="Chen H.M."/>
            <person name="Robbertse B."/>
            <person name="Goldberg J.M."/>
            <person name="Aoki K."/>
            <person name="Bayne E.H."/>
            <person name="Berlin A.M."/>
            <person name="Desjardins C.A."/>
            <person name="Dobbs E."/>
            <person name="Dukaj L."/>
            <person name="Fan L."/>
            <person name="FitzGerald M.G."/>
            <person name="French C."/>
            <person name="Gujja S."/>
            <person name="Hansen K."/>
            <person name="Keifenheim D."/>
            <person name="Levin J.Z."/>
            <person name="Mosher R.A."/>
            <person name="Mueller C.A."/>
            <person name="Pfiffner J."/>
            <person name="Priest M."/>
            <person name="Russ C."/>
            <person name="Smialowska A."/>
            <person name="Swoboda P."/>
            <person name="Sykes S.M."/>
            <person name="Vaughn M."/>
            <person name="Vengrova S."/>
            <person name="Yoder R."/>
            <person name="Zeng Q."/>
            <person name="Allshire R."/>
            <person name="Baulcombe D."/>
            <person name="Birren B.W."/>
            <person name="Brown W."/>
            <person name="Ekwall K."/>
            <person name="Kellis M."/>
            <person name="Leatherwood J."/>
            <person name="Levin H."/>
            <person name="Margalit H."/>
            <person name="Martienssen R."/>
            <person name="Nieduszynski C.A."/>
            <person name="Spatafora J.W."/>
            <person name="Friedman N."/>
            <person name="Dalgaard J.Z."/>
            <person name="Baumann P."/>
            <person name="Niki H."/>
            <person name="Regev A."/>
            <person name="Nusbaum C."/>
        </authorList>
    </citation>
    <scope>NUCLEOTIDE SEQUENCE [LARGE SCALE GENOMIC DNA]</scope>
    <source>
        <strain evidence="5">yFS275 / FY16936</strain>
    </source>
</reference>
<accession>B6K769</accession>
<feature type="compositionally biased region" description="Polar residues" evidence="1">
    <location>
        <begin position="535"/>
        <end position="544"/>
    </location>
</feature>
<protein>
    <submittedName>
        <fullName evidence="3">Meiotic chromosome segregation protein Meu6</fullName>
    </submittedName>
</protein>
<dbReference type="STRING" id="402676.B6K769"/>
<feature type="compositionally biased region" description="Low complexity" evidence="1">
    <location>
        <begin position="623"/>
        <end position="634"/>
    </location>
</feature>
<dbReference type="InterPro" id="IPR039483">
    <property type="entry name" value="Meu6_PH_dom"/>
</dbReference>
<dbReference type="HOGENOM" id="CLU_410579_0_0_1"/>
<feature type="compositionally biased region" description="Low complexity" evidence="1">
    <location>
        <begin position="418"/>
        <end position="430"/>
    </location>
</feature>
<feature type="region of interest" description="Disordered" evidence="1">
    <location>
        <begin position="1"/>
        <end position="30"/>
    </location>
</feature>
<evidence type="ECO:0000259" key="2">
    <source>
        <dbReference type="PROSITE" id="PS50003"/>
    </source>
</evidence>
<dbReference type="eggNOG" id="ENOG502SEZ3">
    <property type="taxonomic scope" value="Eukaryota"/>
</dbReference>
<dbReference type="InterPro" id="IPR039712">
    <property type="entry name" value="Meu6"/>
</dbReference>
<sequence>MSSAGIETRPSVVGEPGFEVLPGHSEVTSAGTETEQVQGETETKTALSEVAPNVLNTVKTTEVPTIKHPAFVSAYSVSGHLTFKTNGILPHSLRRFFYVQTKKFELKNLNYYYRKRFYGSLTETDKTATESNPSNGDEEGEGVEEPKEAPAPSSRDYYLELIAHATQTGDGLLFYSKSQLASDSPSGIIPLYDVVAVEPSFDQKFIIATGSGKIATFEAPSPAERDKWVKYIIENVQRYKQARVDVENSEAYKDTFAKLKKYSAESANAAYSFLYFFGKKDGSKSKEKGKSVDKSAAPDPRKRDSVFEILQSFVHFKPSGATKDAIPEEGVKENASPAVPIVQEPEVTDDTPQNVNEDVPETENAAAETLNAEPPAQVPSGASPSTPHLRARLSGIFRRSPSPMKSVSEEPAEEEQEASAPVTASAPASTSKEKKHFFSPKKQKQKTPKKTNDSADSPSKHKFSLMSSPLMRRLSETLHHGFHNSPDYSAKREAALAKAATETETEPAAADANITAELGTEEAPVVVDVDEEEQPSFTPVNTEPVSKISGPGTGEAAENSDAVGSEIVEPIPSETKADENVEEDVKQVETVTTTETSAPVETQVDSDDAAASSLHEFKEVSEEPASAEADPAISSEVAVPPAEEVLNKNLESENTVDTAAVVSEDNKGE</sequence>
<dbReference type="PANTHER" id="PTHR42073">
    <property type="entry name" value="MEIOTIC EXPRESSION UP-REGULATED PROTEIN 6"/>
    <property type="match status" value="1"/>
</dbReference>
<feature type="region of interest" description="Disordered" evidence="1">
    <location>
        <begin position="646"/>
        <end position="669"/>
    </location>
</feature>
<feature type="region of interest" description="Disordered" evidence="1">
    <location>
        <begin position="282"/>
        <end position="301"/>
    </location>
</feature>
<dbReference type="Gene3D" id="2.30.29.30">
    <property type="entry name" value="Pleckstrin-homology domain (PH domain)/Phosphotyrosine-binding domain (PTB)"/>
    <property type="match status" value="1"/>
</dbReference>
<dbReference type="InterPro" id="IPR011993">
    <property type="entry name" value="PH-like_dom_sf"/>
</dbReference>
<feature type="compositionally biased region" description="Basic residues" evidence="1">
    <location>
        <begin position="433"/>
        <end position="449"/>
    </location>
</feature>
<name>B6K769_SCHJY</name>
<dbReference type="VEuPathDB" id="FungiDB:SJAG_04575"/>
<dbReference type="Pfam" id="PF15406">
    <property type="entry name" value="PH_6"/>
    <property type="match status" value="1"/>
</dbReference>
<feature type="compositionally biased region" description="Basic and acidic residues" evidence="1">
    <location>
        <begin position="282"/>
        <end position="293"/>
    </location>
</feature>
<dbReference type="SUPFAM" id="SSF50729">
    <property type="entry name" value="PH domain-like"/>
    <property type="match status" value="1"/>
</dbReference>
<proteinExistence type="predicted"/>
<evidence type="ECO:0000313" key="3">
    <source>
        <dbReference type="EMBL" id="EEB09373.1"/>
    </source>
</evidence>
<dbReference type="InterPro" id="IPR001849">
    <property type="entry name" value="PH_domain"/>
</dbReference>
<evidence type="ECO:0000256" key="1">
    <source>
        <dbReference type="SAM" id="MobiDB-lite"/>
    </source>
</evidence>
<evidence type="ECO:0000313" key="4">
    <source>
        <dbReference type="JaponicusDB" id="SJAG_04575"/>
    </source>
</evidence>
<gene>
    <name evidence="4" type="primary">meu6</name>
    <name evidence="3" type="ORF">SJAG_04575</name>
</gene>